<dbReference type="AlphaFoldDB" id="A0A420FHR6"/>
<evidence type="ECO:0000313" key="1">
    <source>
        <dbReference type="EMBL" id="RKF32479.1"/>
    </source>
</evidence>
<dbReference type="InterPro" id="IPR017853">
    <property type="entry name" value="GH"/>
</dbReference>
<sequence length="294" mass="34708">MKNILLFIAFIIPFGCLGQNLYFLQEDGQAQADFVRKNEIGVYKIIYENKFVSNDLLDEVKLKKEIIKSFPQSTASGFGVLDWEGHGMQVLTVQDNDKDLRLYISQFVKALKIAKRLRPNVRWAFYALPFREYWNVNTSFKKKNYRIGEIFENQGFIAPSLYIFYPDESSSKRNKEYITNNVEFALELGNMYKKAVYPFIWHRVHPSNKMYGEQLAPISVFSKEVSQILNTSYNGNKVSGLMWWQSENHIYRNRAKSRVFSKEYNNNGDPNTYQKSMFQQYYDSIEQYFGKNRK</sequence>
<dbReference type="Gene3D" id="3.20.20.70">
    <property type="entry name" value="Aldolase class I"/>
    <property type="match status" value="1"/>
</dbReference>
<dbReference type="EMBL" id="MCAQ01000027">
    <property type="protein sequence ID" value="RKF32479.1"/>
    <property type="molecule type" value="Genomic_DNA"/>
</dbReference>
<keyword evidence="2" id="KW-1185">Reference proteome</keyword>
<proteinExistence type="predicted"/>
<comment type="caution">
    <text evidence="1">The sequence shown here is derived from an EMBL/GenBank/DDBJ whole genome shotgun (WGS) entry which is preliminary data.</text>
</comment>
<dbReference type="SUPFAM" id="SSF51445">
    <property type="entry name" value="(Trans)glycosidases"/>
    <property type="match status" value="1"/>
</dbReference>
<reference evidence="1 2" key="1">
    <citation type="submission" date="2016-07" db="EMBL/GenBank/DDBJ databases">
        <title>Genome analysis of Sphingobacterium siyangense T12B17.</title>
        <authorList>
            <person name="Xu D."/>
            <person name="Su Y."/>
            <person name="Zheng S."/>
        </authorList>
    </citation>
    <scope>NUCLEOTIDE SEQUENCE [LARGE SCALE GENOMIC DNA]</scope>
    <source>
        <strain evidence="1 2">T12B17</strain>
    </source>
</reference>
<evidence type="ECO:0000313" key="2">
    <source>
        <dbReference type="Proteomes" id="UP000286402"/>
    </source>
</evidence>
<dbReference type="RefSeq" id="WP_120335746.1">
    <property type="nucleotide sequence ID" value="NZ_MCAQ01000027.1"/>
</dbReference>
<organism evidence="1 2">
    <name type="scientific">Sphingobacterium siyangense</name>
    <dbReference type="NCBI Taxonomy" id="459529"/>
    <lineage>
        <taxon>Bacteria</taxon>
        <taxon>Pseudomonadati</taxon>
        <taxon>Bacteroidota</taxon>
        <taxon>Sphingobacteriia</taxon>
        <taxon>Sphingobacteriales</taxon>
        <taxon>Sphingobacteriaceae</taxon>
        <taxon>Sphingobacterium</taxon>
    </lineage>
</organism>
<dbReference type="Proteomes" id="UP000286402">
    <property type="component" value="Unassembled WGS sequence"/>
</dbReference>
<evidence type="ECO:0008006" key="3">
    <source>
        <dbReference type="Google" id="ProtNLM"/>
    </source>
</evidence>
<protein>
    <recommendedName>
        <fullName evidence="3">Hyaluronidase</fullName>
    </recommendedName>
</protein>
<dbReference type="InterPro" id="IPR013785">
    <property type="entry name" value="Aldolase_TIM"/>
</dbReference>
<accession>A0A420FHR6</accession>
<gene>
    <name evidence="1" type="ORF">BCY89_14990</name>
</gene>
<name>A0A420FHR6_9SPHI</name>